<organism evidence="2 3">
    <name type="scientific">Adineta ricciae</name>
    <name type="common">Rotifer</name>
    <dbReference type="NCBI Taxonomy" id="249248"/>
    <lineage>
        <taxon>Eukaryota</taxon>
        <taxon>Metazoa</taxon>
        <taxon>Spiralia</taxon>
        <taxon>Gnathifera</taxon>
        <taxon>Rotifera</taxon>
        <taxon>Eurotatoria</taxon>
        <taxon>Bdelloidea</taxon>
        <taxon>Adinetida</taxon>
        <taxon>Adinetidae</taxon>
        <taxon>Adineta</taxon>
    </lineage>
</organism>
<evidence type="ECO:0000313" key="3">
    <source>
        <dbReference type="Proteomes" id="UP000663828"/>
    </source>
</evidence>
<keyword evidence="3" id="KW-1185">Reference proteome</keyword>
<evidence type="ECO:0000313" key="2">
    <source>
        <dbReference type="EMBL" id="CAF0937852.1"/>
    </source>
</evidence>
<comment type="caution">
    <text evidence="2">The sequence shown here is derived from an EMBL/GenBank/DDBJ whole genome shotgun (WGS) entry which is preliminary data.</text>
</comment>
<dbReference type="AlphaFoldDB" id="A0A814C3M6"/>
<feature type="region of interest" description="Disordered" evidence="1">
    <location>
        <begin position="1"/>
        <end position="36"/>
    </location>
</feature>
<feature type="compositionally biased region" description="Basic residues" evidence="1">
    <location>
        <begin position="1"/>
        <end position="13"/>
    </location>
</feature>
<accession>A0A814C3M6</accession>
<dbReference type="EMBL" id="CAJNOR010000521">
    <property type="protein sequence ID" value="CAF0937852.1"/>
    <property type="molecule type" value="Genomic_DNA"/>
</dbReference>
<gene>
    <name evidence="2" type="ORF">XAT740_LOCUS9948</name>
</gene>
<name>A0A814C3M6_ADIRI</name>
<proteinExistence type="predicted"/>
<protein>
    <submittedName>
        <fullName evidence="2">Uncharacterized protein</fullName>
    </submittedName>
</protein>
<dbReference type="Proteomes" id="UP000663828">
    <property type="component" value="Unassembled WGS sequence"/>
</dbReference>
<reference evidence="2" key="1">
    <citation type="submission" date="2021-02" db="EMBL/GenBank/DDBJ databases">
        <authorList>
            <person name="Nowell W R."/>
        </authorList>
    </citation>
    <scope>NUCLEOTIDE SEQUENCE</scope>
</reference>
<evidence type="ECO:0000256" key="1">
    <source>
        <dbReference type="SAM" id="MobiDB-lite"/>
    </source>
</evidence>
<sequence>MTSNTSRRHPLKRVRPDHENQGSFISSNEQTKKKLCRQSSEDSAFVENEKSSDERAFDLFHNEYFLQFRPYFKHRPIVTQFIEHLWSNMTELAKVSFVKKILKEQGIYDISSRNFHENETFSNDENDSQINKSLNESRANLPTWKTDNSYSRSFINDLLNYMKYSIAPRFTDKKLSAKIPAPLRRSSRIRRAPSKCSCSSCITTHGSEEHSTSMSNLADGSEYRMFQHLIDHFHQLDDQLENRSTENVKPIEDSTQMPLSEINESITAPLVSEVPTEQPSYSTEYSTDSAITSAENDCSIHNSDERPARRTYVILTELDEPFFGPYSIEFTITI</sequence>